<keyword evidence="2" id="KW-0238">DNA-binding</keyword>
<dbReference type="PANTHER" id="PTHR39515">
    <property type="entry name" value="CONSERVED PROTEIN"/>
    <property type="match status" value="1"/>
</dbReference>
<name>A0A4R7ZNT7_9ACTN</name>
<dbReference type="InterPro" id="IPR052526">
    <property type="entry name" value="HTH-type_Bedaq_tolerance"/>
</dbReference>
<dbReference type="Pfam" id="PF01047">
    <property type="entry name" value="MarR"/>
    <property type="match status" value="1"/>
</dbReference>
<dbReference type="InterPro" id="IPR036390">
    <property type="entry name" value="WH_DNA-bd_sf"/>
</dbReference>
<gene>
    <name evidence="2" type="ORF">EV650_6157</name>
</gene>
<comment type="caution">
    <text evidence="2">The sequence shown here is derived from an EMBL/GenBank/DDBJ whole genome shotgun (WGS) entry which is preliminary data.</text>
</comment>
<dbReference type="GO" id="GO:0003700">
    <property type="term" value="F:DNA-binding transcription factor activity"/>
    <property type="evidence" value="ECO:0007669"/>
    <property type="project" value="InterPro"/>
</dbReference>
<accession>A0A4R7ZNT7</accession>
<proteinExistence type="predicted"/>
<dbReference type="Gene3D" id="1.10.10.10">
    <property type="entry name" value="Winged helix-like DNA-binding domain superfamily/Winged helix DNA-binding domain"/>
    <property type="match status" value="1"/>
</dbReference>
<dbReference type="Proteomes" id="UP000295447">
    <property type="component" value="Unassembled WGS sequence"/>
</dbReference>
<evidence type="ECO:0000313" key="2">
    <source>
        <dbReference type="EMBL" id="TDW19547.1"/>
    </source>
</evidence>
<dbReference type="AlphaFoldDB" id="A0A4R7ZNT7"/>
<reference evidence="2 3" key="1">
    <citation type="submission" date="2019-03" db="EMBL/GenBank/DDBJ databases">
        <title>Genomic Encyclopedia of Type Strains, Phase III (KMG-III): the genomes of soil and plant-associated and newly described type strains.</title>
        <authorList>
            <person name="Whitman W."/>
        </authorList>
    </citation>
    <scope>NUCLEOTIDE SEQUENCE [LARGE SCALE GENOMIC DNA]</scope>
    <source>
        <strain evidence="2 3">VKM Ac-2570</strain>
    </source>
</reference>
<organism evidence="2 3">
    <name type="scientific">Kribbella kalugense</name>
    <dbReference type="NCBI Taxonomy" id="2512221"/>
    <lineage>
        <taxon>Bacteria</taxon>
        <taxon>Bacillati</taxon>
        <taxon>Actinomycetota</taxon>
        <taxon>Actinomycetes</taxon>
        <taxon>Propionibacteriales</taxon>
        <taxon>Kribbellaceae</taxon>
        <taxon>Kribbella</taxon>
    </lineage>
</organism>
<evidence type="ECO:0000313" key="3">
    <source>
        <dbReference type="Proteomes" id="UP000295447"/>
    </source>
</evidence>
<dbReference type="PANTHER" id="PTHR39515:SF2">
    <property type="entry name" value="HTH-TYPE TRANSCRIPTIONAL REGULATOR RV0880"/>
    <property type="match status" value="1"/>
</dbReference>
<dbReference type="SMART" id="SM00347">
    <property type="entry name" value="HTH_MARR"/>
    <property type="match status" value="1"/>
</dbReference>
<dbReference type="EMBL" id="SODF01000002">
    <property type="protein sequence ID" value="TDW19547.1"/>
    <property type="molecule type" value="Genomic_DNA"/>
</dbReference>
<feature type="domain" description="HTH marR-type" evidence="1">
    <location>
        <begin position="1"/>
        <end position="132"/>
    </location>
</feature>
<dbReference type="PROSITE" id="PS50995">
    <property type="entry name" value="HTH_MARR_2"/>
    <property type="match status" value="1"/>
</dbReference>
<evidence type="ECO:0000259" key="1">
    <source>
        <dbReference type="PROSITE" id="PS50995"/>
    </source>
</evidence>
<dbReference type="RefSeq" id="WP_238174538.1">
    <property type="nucleotide sequence ID" value="NZ_SODF01000002.1"/>
</dbReference>
<dbReference type="SUPFAM" id="SSF46785">
    <property type="entry name" value="Winged helix' DNA-binding domain"/>
    <property type="match status" value="1"/>
</dbReference>
<sequence>MTTGSVAVGEALFGLAAVAIRRRDRTLSLTAASVLSTLERTGPRRLTDLAVSEEVTQPSMTALVTQLTDLGLAERRRDPADARVVLVAVTNAGSQQLRAMRTASASTLTELIGKLDDQDAEALEAALPALLRLAELADENQDSRTPLPKKVTR</sequence>
<dbReference type="InterPro" id="IPR036388">
    <property type="entry name" value="WH-like_DNA-bd_sf"/>
</dbReference>
<protein>
    <submittedName>
        <fullName evidence="2">DNA-binding MarR family transcriptional regulator</fullName>
    </submittedName>
</protein>
<dbReference type="InterPro" id="IPR000835">
    <property type="entry name" value="HTH_MarR-typ"/>
</dbReference>
<keyword evidence="3" id="KW-1185">Reference proteome</keyword>
<dbReference type="GO" id="GO:0003677">
    <property type="term" value="F:DNA binding"/>
    <property type="evidence" value="ECO:0007669"/>
    <property type="project" value="UniProtKB-KW"/>
</dbReference>